<keyword evidence="3" id="KW-1185">Reference proteome</keyword>
<dbReference type="InParanoid" id="A0A4S2MUJ0"/>
<reference evidence="2 3" key="1">
    <citation type="submission" date="2019-04" db="EMBL/GenBank/DDBJ databases">
        <title>Comparative genomics and transcriptomics to analyze fruiting body development in filamentous ascomycetes.</title>
        <authorList>
            <consortium name="DOE Joint Genome Institute"/>
            <person name="Lutkenhaus R."/>
            <person name="Traeger S."/>
            <person name="Breuer J."/>
            <person name="Kuo A."/>
            <person name="Lipzen A."/>
            <person name="Pangilinan J."/>
            <person name="Dilworth D."/>
            <person name="Sandor L."/>
            <person name="Poggeler S."/>
            <person name="Barry K."/>
            <person name="Grigoriev I.V."/>
            <person name="Nowrousian M."/>
        </authorList>
    </citation>
    <scope>NUCLEOTIDE SEQUENCE [LARGE SCALE GENOMIC DNA]</scope>
    <source>
        <strain evidence="2 3">CBS 389.68</strain>
    </source>
</reference>
<protein>
    <recommendedName>
        <fullName evidence="4">RNI-like protein</fullName>
    </recommendedName>
</protein>
<accession>A0A4S2MUJ0</accession>
<dbReference type="SUPFAM" id="SSF52047">
    <property type="entry name" value="RNI-like"/>
    <property type="match status" value="1"/>
</dbReference>
<dbReference type="OrthoDB" id="5407508at2759"/>
<feature type="coiled-coil region" evidence="1">
    <location>
        <begin position="352"/>
        <end position="386"/>
    </location>
</feature>
<sequence>MLPKRYHPSTSTTTDPILSNYTRFLSYTQVGDDGTPFLEHTSTATFTPLPQLQYRGLPFAFTVPRDNEDGEDTGACSLAWYARKVLNEHLEQMTPEILRAVPWEIGRWIWEDAVKTNSNNLHLWSTFHLTYPLALTSPLLLPTATLSLPPYTPLHHLLPLLPTFPGVHYLDLRDHPSLDTNTLLTLPTQLPTLHTLRFNTPLLTDSILRSWACSGKLKQLRELEVRWANIVTERVLEYVSWMPGLVRVDLTGCELGEGWGVRAREWGWGWEVGGKGVREFEEVVGEMYGDGGGGGTCDNVIPGATSAAGDIFGDGSETEQRLPILHITPLRPHRKTPPTTPLSQTRIFSRTLSQARTTAQQKRSELARAERAAMLAARETKRAEMEGVGKKVLVREKRRVDVGGLLEEFASAGKGKRGRR</sequence>
<organism evidence="2 3">
    <name type="scientific">Ascodesmis nigricans</name>
    <dbReference type="NCBI Taxonomy" id="341454"/>
    <lineage>
        <taxon>Eukaryota</taxon>
        <taxon>Fungi</taxon>
        <taxon>Dikarya</taxon>
        <taxon>Ascomycota</taxon>
        <taxon>Pezizomycotina</taxon>
        <taxon>Pezizomycetes</taxon>
        <taxon>Pezizales</taxon>
        <taxon>Ascodesmidaceae</taxon>
        <taxon>Ascodesmis</taxon>
    </lineage>
</organism>
<dbReference type="EMBL" id="ML220126">
    <property type="protein sequence ID" value="TGZ80173.1"/>
    <property type="molecule type" value="Genomic_DNA"/>
</dbReference>
<evidence type="ECO:0000256" key="1">
    <source>
        <dbReference type="SAM" id="Coils"/>
    </source>
</evidence>
<proteinExistence type="predicted"/>
<evidence type="ECO:0000313" key="2">
    <source>
        <dbReference type="EMBL" id="TGZ80173.1"/>
    </source>
</evidence>
<dbReference type="Proteomes" id="UP000298138">
    <property type="component" value="Unassembled WGS sequence"/>
</dbReference>
<name>A0A4S2MUJ0_9PEZI</name>
<dbReference type="Gene3D" id="3.80.10.10">
    <property type="entry name" value="Ribonuclease Inhibitor"/>
    <property type="match status" value="1"/>
</dbReference>
<dbReference type="InterPro" id="IPR032675">
    <property type="entry name" value="LRR_dom_sf"/>
</dbReference>
<keyword evidence="1" id="KW-0175">Coiled coil</keyword>
<gene>
    <name evidence="2" type="ORF">EX30DRAFT_396492</name>
</gene>
<evidence type="ECO:0000313" key="3">
    <source>
        <dbReference type="Proteomes" id="UP000298138"/>
    </source>
</evidence>
<evidence type="ECO:0008006" key="4">
    <source>
        <dbReference type="Google" id="ProtNLM"/>
    </source>
</evidence>
<dbReference type="AlphaFoldDB" id="A0A4S2MUJ0"/>